<dbReference type="EMBL" id="JBBNAG010000005">
    <property type="protein sequence ID" value="KAK9133025.1"/>
    <property type="molecule type" value="Genomic_DNA"/>
</dbReference>
<feature type="compositionally biased region" description="Basic and acidic residues" evidence="1">
    <location>
        <begin position="24"/>
        <end position="36"/>
    </location>
</feature>
<dbReference type="Proteomes" id="UP001419268">
    <property type="component" value="Unassembled WGS sequence"/>
</dbReference>
<evidence type="ECO:0000256" key="1">
    <source>
        <dbReference type="SAM" id="MobiDB-lite"/>
    </source>
</evidence>
<keyword evidence="3" id="KW-1185">Reference proteome</keyword>
<comment type="caution">
    <text evidence="2">The sequence shown here is derived from an EMBL/GenBank/DDBJ whole genome shotgun (WGS) entry which is preliminary data.</text>
</comment>
<protein>
    <submittedName>
        <fullName evidence="2">Uncharacterized protein</fullName>
    </submittedName>
</protein>
<gene>
    <name evidence="2" type="ORF">Scep_012553</name>
</gene>
<evidence type="ECO:0000313" key="3">
    <source>
        <dbReference type="Proteomes" id="UP001419268"/>
    </source>
</evidence>
<sequence>MCSKYKKSAHVSAEIFDHCKKKRSTPDFKKKSERASKNRRTRQGDPIQGSQMHTGSSISIYQHAEKLVSYVILSLYI</sequence>
<organism evidence="2 3">
    <name type="scientific">Stephania cephalantha</name>
    <dbReference type="NCBI Taxonomy" id="152367"/>
    <lineage>
        <taxon>Eukaryota</taxon>
        <taxon>Viridiplantae</taxon>
        <taxon>Streptophyta</taxon>
        <taxon>Embryophyta</taxon>
        <taxon>Tracheophyta</taxon>
        <taxon>Spermatophyta</taxon>
        <taxon>Magnoliopsida</taxon>
        <taxon>Ranunculales</taxon>
        <taxon>Menispermaceae</taxon>
        <taxon>Menispermoideae</taxon>
        <taxon>Cissampelideae</taxon>
        <taxon>Stephania</taxon>
    </lineage>
</organism>
<dbReference type="AlphaFoldDB" id="A0AAP0JG61"/>
<name>A0AAP0JG61_9MAGN</name>
<accession>A0AAP0JG61</accession>
<proteinExistence type="predicted"/>
<feature type="region of interest" description="Disordered" evidence="1">
    <location>
        <begin position="22"/>
        <end position="55"/>
    </location>
</feature>
<evidence type="ECO:0000313" key="2">
    <source>
        <dbReference type="EMBL" id="KAK9133025.1"/>
    </source>
</evidence>
<reference evidence="2 3" key="1">
    <citation type="submission" date="2024-01" db="EMBL/GenBank/DDBJ databases">
        <title>Genome assemblies of Stephania.</title>
        <authorList>
            <person name="Yang L."/>
        </authorList>
    </citation>
    <scope>NUCLEOTIDE SEQUENCE [LARGE SCALE GENOMIC DNA]</scope>
    <source>
        <strain evidence="2">JXDWG</strain>
        <tissue evidence="2">Leaf</tissue>
    </source>
</reference>